<sequence>MLKRSLLGSAVLLASSYATATPFMPMDARGLAMGNTGVASAKLAHAPAYNPSLLSQAESSDDFALIFPQIGVNLADEAGLEDEATRLDDDIIPRIDAAFEERGAGDPVNFNKAVENMTAAAEQLGVQIDSMDDVDGRTNAQKAADLRTDNQAFGDSISATNTELQEVESATDDMIDSLRTISGDPLRGRLGIGGAVAIPGKKLAAAVSFKADVNASARILFSGNDANLLGAYVPAASGYLEASNGITDSVDDLADEVEGGTATTADLNNTKSAVDEVNTYTSDPVQTAGGNISIFENGEISNAASDPSFDSQYEIVAIGIAEVGLSLSREFMIADKPVAIGITPKLQQVATYHYVGQVDEEDNAPDVELEDSERTSNHINLDIGTSFYVDPQERLRVGIVIQDLISKDFEYAEVAVDGDADGEVAAGGKVSLKPKLRAGVAYTRDWYNLAADLDLTENEALAFEDPTQYLSVGGEVDLAGWAQLRAGLRTNLAGESNVVSLGAGVSPFGVHFDLAAMMDISDPEKELGLALETGFYF</sequence>
<accession>A0A1N7MG11</accession>
<dbReference type="STRING" id="484498.SAMN05421686_105163"/>
<dbReference type="Gene3D" id="2.40.160.60">
    <property type="entry name" value="Outer membrane protein transport protein (OMPP1/FadL/TodX)"/>
    <property type="match status" value="1"/>
</dbReference>
<dbReference type="EMBL" id="FTOH01000005">
    <property type="protein sequence ID" value="SIS85076.1"/>
    <property type="molecule type" value="Genomic_DNA"/>
</dbReference>
<feature type="chain" id="PRO_5012230328" evidence="1">
    <location>
        <begin position="21"/>
        <end position="537"/>
    </location>
</feature>
<evidence type="ECO:0000313" key="3">
    <source>
        <dbReference type="Proteomes" id="UP000185639"/>
    </source>
</evidence>
<name>A0A1N7MG11_9GAMM</name>
<gene>
    <name evidence="2" type="ORF">SAMN05421686_105163</name>
</gene>
<dbReference type="Proteomes" id="UP000185639">
    <property type="component" value="Unassembled WGS sequence"/>
</dbReference>
<dbReference type="RefSeq" id="WP_076515490.1">
    <property type="nucleotide sequence ID" value="NZ_FTOH01000005.1"/>
</dbReference>
<proteinExistence type="predicted"/>
<evidence type="ECO:0000313" key="2">
    <source>
        <dbReference type="EMBL" id="SIS85076.1"/>
    </source>
</evidence>
<feature type="signal peptide" evidence="1">
    <location>
        <begin position="1"/>
        <end position="20"/>
    </location>
</feature>
<dbReference type="AlphaFoldDB" id="A0A1N7MG11"/>
<organism evidence="2 3">
    <name type="scientific">Thalassolituus maritimus</name>
    <dbReference type="NCBI Taxonomy" id="484498"/>
    <lineage>
        <taxon>Bacteria</taxon>
        <taxon>Pseudomonadati</taxon>
        <taxon>Pseudomonadota</taxon>
        <taxon>Gammaproteobacteria</taxon>
        <taxon>Oceanospirillales</taxon>
        <taxon>Oceanospirillaceae</taxon>
        <taxon>Thalassolituus</taxon>
    </lineage>
</organism>
<keyword evidence="3" id="KW-1185">Reference proteome</keyword>
<reference evidence="3" key="1">
    <citation type="submission" date="2017-01" db="EMBL/GenBank/DDBJ databases">
        <authorList>
            <person name="Varghese N."/>
            <person name="Submissions S."/>
        </authorList>
    </citation>
    <scope>NUCLEOTIDE SEQUENCE [LARGE SCALE GENOMIC DNA]</scope>
    <source>
        <strain evidence="3">DSM 24913</strain>
    </source>
</reference>
<protein>
    <submittedName>
        <fullName evidence="2">Plasmid transfer operon, TraF, protein</fullName>
    </submittedName>
</protein>
<dbReference type="InterPro" id="IPR032811">
    <property type="entry name" value="Put_conjugal_transfer"/>
</dbReference>
<keyword evidence="1" id="KW-0732">Signal</keyword>
<dbReference type="OrthoDB" id="6077588at2"/>
<evidence type="ECO:0000256" key="1">
    <source>
        <dbReference type="SAM" id="SignalP"/>
    </source>
</evidence>
<dbReference type="Pfam" id="PF13729">
    <property type="entry name" value="TraF_2"/>
    <property type="match status" value="1"/>
</dbReference>